<dbReference type="Pfam" id="PF04143">
    <property type="entry name" value="Sulf_transp"/>
    <property type="match status" value="1"/>
</dbReference>
<dbReference type="eggNOG" id="ENOG502RZM3">
    <property type="taxonomic scope" value="Eukaryota"/>
</dbReference>
<evidence type="ECO:0000313" key="9">
    <source>
        <dbReference type="EnsemblProtists" id="EKX49271"/>
    </source>
</evidence>
<dbReference type="Proteomes" id="UP000011087">
    <property type="component" value="Unassembled WGS sequence"/>
</dbReference>
<reference evidence="10" key="2">
    <citation type="submission" date="2012-11" db="EMBL/GenBank/DDBJ databases">
        <authorList>
            <person name="Kuo A."/>
            <person name="Curtis B.A."/>
            <person name="Tanifuji G."/>
            <person name="Burki F."/>
            <person name="Gruber A."/>
            <person name="Irimia M."/>
            <person name="Maruyama S."/>
            <person name="Arias M.C."/>
            <person name="Ball S.G."/>
            <person name="Gile G.H."/>
            <person name="Hirakawa Y."/>
            <person name="Hopkins J.F."/>
            <person name="Rensing S.A."/>
            <person name="Schmutz J."/>
            <person name="Symeonidi A."/>
            <person name="Elias M."/>
            <person name="Eveleigh R.J."/>
            <person name="Herman E.K."/>
            <person name="Klute M.J."/>
            <person name="Nakayama T."/>
            <person name="Obornik M."/>
            <person name="Reyes-Prieto A."/>
            <person name="Armbrust E.V."/>
            <person name="Aves S.J."/>
            <person name="Beiko R.G."/>
            <person name="Coutinho P."/>
            <person name="Dacks J.B."/>
            <person name="Durnford D.G."/>
            <person name="Fast N.M."/>
            <person name="Green B.R."/>
            <person name="Grisdale C."/>
            <person name="Hempe F."/>
            <person name="Henrissat B."/>
            <person name="Hoppner M.P."/>
            <person name="Ishida K.-I."/>
            <person name="Kim E."/>
            <person name="Koreny L."/>
            <person name="Kroth P.G."/>
            <person name="Liu Y."/>
            <person name="Malik S.-B."/>
            <person name="Maier U.G."/>
            <person name="McRose D."/>
            <person name="Mock T."/>
            <person name="Neilson J.A."/>
            <person name="Onodera N.T."/>
            <person name="Poole A.M."/>
            <person name="Pritham E.J."/>
            <person name="Richards T.A."/>
            <person name="Rocap G."/>
            <person name="Roy S.W."/>
            <person name="Sarai C."/>
            <person name="Schaack S."/>
            <person name="Shirato S."/>
            <person name="Slamovits C.H."/>
            <person name="Spencer D.F."/>
            <person name="Suzuki S."/>
            <person name="Worden A.Z."/>
            <person name="Zauner S."/>
            <person name="Barry K."/>
            <person name="Bell C."/>
            <person name="Bharti A.K."/>
            <person name="Crow J.A."/>
            <person name="Grimwood J."/>
            <person name="Kramer R."/>
            <person name="Lindquist E."/>
            <person name="Lucas S."/>
            <person name="Salamov A."/>
            <person name="McFadden G.I."/>
            <person name="Lane C.E."/>
            <person name="Keeling P.J."/>
            <person name="Gray M.W."/>
            <person name="Grigoriev I.V."/>
            <person name="Archibald J.M."/>
        </authorList>
    </citation>
    <scope>NUCLEOTIDE SEQUENCE</scope>
    <source>
        <strain evidence="10">CCMP2712</strain>
    </source>
</reference>
<evidence type="ECO:0000256" key="3">
    <source>
        <dbReference type="ARBA" id="ARBA00022475"/>
    </source>
</evidence>
<dbReference type="PANTHER" id="PTHR30574">
    <property type="entry name" value="INNER MEMBRANE PROTEIN YEDE"/>
    <property type="match status" value="1"/>
</dbReference>
<dbReference type="STRING" id="905079.L1JL85"/>
<dbReference type="OrthoDB" id="10254418at2759"/>
<evidence type="ECO:0000256" key="1">
    <source>
        <dbReference type="ARBA" id="ARBA00004429"/>
    </source>
</evidence>
<proteinExistence type="predicted"/>
<keyword evidence="6 8" id="KW-1133">Transmembrane helix</keyword>
<organism evidence="9 10">
    <name type="scientific">Guillardia theta (strain CCMP2712)</name>
    <name type="common">Cryptophyte</name>
    <dbReference type="NCBI Taxonomy" id="905079"/>
    <lineage>
        <taxon>Eukaryota</taxon>
        <taxon>Cryptophyceae</taxon>
        <taxon>Pyrenomonadales</taxon>
        <taxon>Geminigeraceae</taxon>
        <taxon>Guillardia</taxon>
    </lineage>
</organism>
<feature type="transmembrane region" description="Helical" evidence="8">
    <location>
        <begin position="66"/>
        <end position="91"/>
    </location>
</feature>
<name>A0A0C3TZD3_GUITC</name>
<feature type="transmembrane region" description="Helical" evidence="8">
    <location>
        <begin position="97"/>
        <end position="117"/>
    </location>
</feature>
<evidence type="ECO:0000313" key="10">
    <source>
        <dbReference type="Proteomes" id="UP000011087"/>
    </source>
</evidence>
<keyword evidence="10" id="KW-1185">Reference proteome</keyword>
<feature type="transmembrane region" description="Helical" evidence="8">
    <location>
        <begin position="144"/>
        <end position="168"/>
    </location>
</feature>
<protein>
    <recommendedName>
        <fullName evidence="11">Sulphur transport domain-containing protein</fullName>
    </recommendedName>
</protein>
<accession>A0A0C3TZD3</accession>
<reference evidence="9" key="3">
    <citation type="submission" date="2015-06" db="UniProtKB">
        <authorList>
            <consortium name="EnsemblProtists"/>
        </authorList>
    </citation>
    <scope>IDENTIFICATION</scope>
</reference>
<evidence type="ECO:0000256" key="8">
    <source>
        <dbReference type="SAM" id="Phobius"/>
    </source>
</evidence>
<comment type="subcellular location">
    <subcellularLocation>
        <location evidence="1">Cell inner membrane</location>
        <topology evidence="1">Multi-pass membrane protein</topology>
    </subcellularLocation>
</comment>
<evidence type="ECO:0000256" key="7">
    <source>
        <dbReference type="ARBA" id="ARBA00023136"/>
    </source>
</evidence>
<dbReference type="HOGENOM" id="CLU_053006_1_0_1"/>
<feature type="transmembrane region" description="Helical" evidence="8">
    <location>
        <begin position="306"/>
        <end position="329"/>
    </location>
</feature>
<dbReference type="PANTHER" id="PTHR30574:SF1">
    <property type="entry name" value="SULPHUR TRANSPORT DOMAIN-CONTAINING PROTEIN"/>
    <property type="match status" value="1"/>
</dbReference>
<keyword evidence="2" id="KW-0813">Transport</keyword>
<feature type="transmembrane region" description="Helical" evidence="8">
    <location>
        <begin position="275"/>
        <end position="294"/>
    </location>
</feature>
<dbReference type="OMA" id="RIVMGYK"/>
<feature type="transmembrane region" description="Helical" evidence="8">
    <location>
        <begin position="188"/>
        <end position="206"/>
    </location>
</feature>
<keyword evidence="7 8" id="KW-0472">Membrane</keyword>
<evidence type="ECO:0008006" key="11">
    <source>
        <dbReference type="Google" id="ProtNLM"/>
    </source>
</evidence>
<keyword evidence="3" id="KW-1003">Cell membrane</keyword>
<evidence type="ECO:0000256" key="4">
    <source>
        <dbReference type="ARBA" id="ARBA00022519"/>
    </source>
</evidence>
<dbReference type="EnsemblProtists" id="EKX49271">
    <property type="protein sequence ID" value="EKX49271"/>
    <property type="gene ID" value="GUITHDRAFT_43658"/>
</dbReference>
<feature type="transmembrane region" description="Helical" evidence="8">
    <location>
        <begin position="20"/>
        <end position="45"/>
    </location>
</feature>
<dbReference type="PaxDb" id="55529-EKX49271"/>
<dbReference type="InterPro" id="IPR007272">
    <property type="entry name" value="Sulf_transp_TsuA/YedE"/>
</dbReference>
<evidence type="ECO:0000256" key="6">
    <source>
        <dbReference type="ARBA" id="ARBA00022989"/>
    </source>
</evidence>
<sequence>MDLGKVVLPLGVRSQFIFKLFVMMKIVLGASAGSAYCLAGMSLVLPLQFNRVREEFMGAQQCLGIVPILVGAFILGCGMALAGGCTGKVLVQVGSGIPYSWVTLLGCFSGAAFYGIVQSKIEPYLIVGKMKSPKLEDYGPLKKVPFFVLATGLAVCMTIVIVILEVLYPWYETIPGGTTLWRTVVPPQFTGAILGILQIPAVLLLNETLGGSSAYMTYTSQFLRVCKDCPVVLGHLNSFRTGVANSCSAVALVFTIAGAAISSIAGGTYGKYEGVYPIEAFAGGFCVIFGSRLTSGCFTGHVFSGVALLSLKSMIAALTIFAGAITVGFV</sequence>
<keyword evidence="4" id="KW-0997">Cell inner membrane</keyword>
<evidence type="ECO:0000256" key="5">
    <source>
        <dbReference type="ARBA" id="ARBA00022692"/>
    </source>
</evidence>
<reference evidence="10" key="1">
    <citation type="journal article" date="2012" name="Nature">
        <title>Algal genomes reveal evolutionary mosaicism and the fate of nucleomorphs.</title>
        <authorList>
            <consortium name="DOE Joint Genome Institute"/>
            <person name="Curtis B.A."/>
            <person name="Tanifuji G."/>
            <person name="Burki F."/>
            <person name="Gruber A."/>
            <person name="Irimia M."/>
            <person name="Maruyama S."/>
            <person name="Arias M.C."/>
            <person name="Ball S.G."/>
            <person name="Gile G.H."/>
            <person name="Hirakawa Y."/>
            <person name="Hopkins J.F."/>
            <person name="Kuo A."/>
            <person name="Rensing S.A."/>
            <person name="Schmutz J."/>
            <person name="Symeonidi A."/>
            <person name="Elias M."/>
            <person name="Eveleigh R.J."/>
            <person name="Herman E.K."/>
            <person name="Klute M.J."/>
            <person name="Nakayama T."/>
            <person name="Obornik M."/>
            <person name="Reyes-Prieto A."/>
            <person name="Armbrust E.V."/>
            <person name="Aves S.J."/>
            <person name="Beiko R.G."/>
            <person name="Coutinho P."/>
            <person name="Dacks J.B."/>
            <person name="Durnford D.G."/>
            <person name="Fast N.M."/>
            <person name="Green B.R."/>
            <person name="Grisdale C.J."/>
            <person name="Hempel F."/>
            <person name="Henrissat B."/>
            <person name="Hoppner M.P."/>
            <person name="Ishida K."/>
            <person name="Kim E."/>
            <person name="Koreny L."/>
            <person name="Kroth P.G."/>
            <person name="Liu Y."/>
            <person name="Malik S.B."/>
            <person name="Maier U.G."/>
            <person name="McRose D."/>
            <person name="Mock T."/>
            <person name="Neilson J.A."/>
            <person name="Onodera N.T."/>
            <person name="Poole A.M."/>
            <person name="Pritham E.J."/>
            <person name="Richards T.A."/>
            <person name="Rocap G."/>
            <person name="Roy S.W."/>
            <person name="Sarai C."/>
            <person name="Schaack S."/>
            <person name="Shirato S."/>
            <person name="Slamovits C.H."/>
            <person name="Spencer D.F."/>
            <person name="Suzuki S."/>
            <person name="Worden A.Z."/>
            <person name="Zauner S."/>
            <person name="Barry K."/>
            <person name="Bell C."/>
            <person name="Bharti A.K."/>
            <person name="Crow J.A."/>
            <person name="Grimwood J."/>
            <person name="Kramer R."/>
            <person name="Lindquist E."/>
            <person name="Lucas S."/>
            <person name="Salamov A."/>
            <person name="McFadden G.I."/>
            <person name="Lane C.E."/>
            <person name="Keeling P.J."/>
            <person name="Gray M.W."/>
            <person name="Grigoriev I.V."/>
            <person name="Archibald J.M."/>
        </authorList>
    </citation>
    <scope>NUCLEOTIDE SEQUENCE</scope>
    <source>
        <strain evidence="10">CCMP2712</strain>
    </source>
</reference>
<keyword evidence="5 8" id="KW-0812">Transmembrane</keyword>
<feature type="transmembrane region" description="Helical" evidence="8">
    <location>
        <begin position="249"/>
        <end position="269"/>
    </location>
</feature>
<evidence type="ECO:0000256" key="2">
    <source>
        <dbReference type="ARBA" id="ARBA00022448"/>
    </source>
</evidence>